<name>A0ABD2NPR9_9CUCU</name>
<sequence>MSDPDIPNRNAPERTEWPHWLVVNIPGSDMSKGEVLDEYVGAGPPQDSGLHRYVFLLFKQPDKIAFDEVKHSITDGNRFPFSIQKFAEKYNFEDAVAGNFFRAQYDDSVPELYKQFKI</sequence>
<protein>
    <submittedName>
        <fullName evidence="1">Uncharacterized protein</fullName>
    </submittedName>
</protein>
<dbReference type="AlphaFoldDB" id="A0ABD2NPR9"/>
<dbReference type="InterPro" id="IPR008914">
    <property type="entry name" value="PEBP"/>
</dbReference>
<comment type="caution">
    <text evidence="1">The sequence shown here is derived from an EMBL/GenBank/DDBJ whole genome shotgun (WGS) entry which is preliminary data.</text>
</comment>
<accession>A0ABD2NPR9</accession>
<dbReference type="EMBL" id="JABFTP020000144">
    <property type="protein sequence ID" value="KAL3280717.1"/>
    <property type="molecule type" value="Genomic_DNA"/>
</dbReference>
<dbReference type="PANTHER" id="PTHR11362">
    <property type="entry name" value="PHOSPHATIDYLETHANOLAMINE-BINDING PROTEIN"/>
    <property type="match status" value="1"/>
</dbReference>
<dbReference type="PANTHER" id="PTHR11362:SF82">
    <property type="entry name" value="PHOSPHATIDYLETHANOLAMINE-BINDING PROTEIN 4"/>
    <property type="match status" value="1"/>
</dbReference>
<proteinExistence type="predicted"/>
<dbReference type="CDD" id="cd00866">
    <property type="entry name" value="PEBP_euk"/>
    <property type="match status" value="1"/>
</dbReference>
<gene>
    <name evidence="1" type="ORF">HHI36_003953</name>
</gene>
<evidence type="ECO:0000313" key="1">
    <source>
        <dbReference type="EMBL" id="KAL3280717.1"/>
    </source>
</evidence>
<dbReference type="InterPro" id="IPR035810">
    <property type="entry name" value="PEBP_euk"/>
</dbReference>
<keyword evidence="2" id="KW-1185">Reference proteome</keyword>
<dbReference type="SUPFAM" id="SSF49777">
    <property type="entry name" value="PEBP-like"/>
    <property type="match status" value="1"/>
</dbReference>
<evidence type="ECO:0000313" key="2">
    <source>
        <dbReference type="Proteomes" id="UP001516400"/>
    </source>
</evidence>
<dbReference type="Gene3D" id="3.90.280.10">
    <property type="entry name" value="PEBP-like"/>
    <property type="match status" value="1"/>
</dbReference>
<organism evidence="1 2">
    <name type="scientific">Cryptolaemus montrouzieri</name>
    <dbReference type="NCBI Taxonomy" id="559131"/>
    <lineage>
        <taxon>Eukaryota</taxon>
        <taxon>Metazoa</taxon>
        <taxon>Ecdysozoa</taxon>
        <taxon>Arthropoda</taxon>
        <taxon>Hexapoda</taxon>
        <taxon>Insecta</taxon>
        <taxon>Pterygota</taxon>
        <taxon>Neoptera</taxon>
        <taxon>Endopterygota</taxon>
        <taxon>Coleoptera</taxon>
        <taxon>Polyphaga</taxon>
        <taxon>Cucujiformia</taxon>
        <taxon>Coccinelloidea</taxon>
        <taxon>Coccinellidae</taxon>
        <taxon>Scymninae</taxon>
        <taxon>Scymnini</taxon>
        <taxon>Cryptolaemus</taxon>
    </lineage>
</organism>
<reference evidence="1 2" key="1">
    <citation type="journal article" date="2021" name="BMC Biol.">
        <title>Horizontally acquired antibacterial genes associated with adaptive radiation of ladybird beetles.</title>
        <authorList>
            <person name="Li H.S."/>
            <person name="Tang X.F."/>
            <person name="Huang Y.H."/>
            <person name="Xu Z.Y."/>
            <person name="Chen M.L."/>
            <person name="Du X.Y."/>
            <person name="Qiu B.Y."/>
            <person name="Chen P.T."/>
            <person name="Zhang W."/>
            <person name="Slipinski A."/>
            <person name="Escalona H.E."/>
            <person name="Waterhouse R.M."/>
            <person name="Zwick A."/>
            <person name="Pang H."/>
        </authorList>
    </citation>
    <scope>NUCLEOTIDE SEQUENCE [LARGE SCALE GENOMIC DNA]</scope>
    <source>
        <strain evidence="1">SYSU2018</strain>
    </source>
</reference>
<dbReference type="Proteomes" id="UP001516400">
    <property type="component" value="Unassembled WGS sequence"/>
</dbReference>
<dbReference type="InterPro" id="IPR036610">
    <property type="entry name" value="PEBP-like_sf"/>
</dbReference>
<dbReference type="Pfam" id="PF01161">
    <property type="entry name" value="PBP"/>
    <property type="match status" value="1"/>
</dbReference>